<accession>A0ABD2A7Z8</accession>
<dbReference type="AlphaFoldDB" id="A0ABD2A7Z8"/>
<proteinExistence type="predicted"/>
<organism evidence="2 3">
    <name type="scientific">Vespula squamosa</name>
    <name type="common">Southern yellow jacket</name>
    <name type="synonym">Wasp</name>
    <dbReference type="NCBI Taxonomy" id="30214"/>
    <lineage>
        <taxon>Eukaryota</taxon>
        <taxon>Metazoa</taxon>
        <taxon>Ecdysozoa</taxon>
        <taxon>Arthropoda</taxon>
        <taxon>Hexapoda</taxon>
        <taxon>Insecta</taxon>
        <taxon>Pterygota</taxon>
        <taxon>Neoptera</taxon>
        <taxon>Endopterygota</taxon>
        <taxon>Hymenoptera</taxon>
        <taxon>Apocrita</taxon>
        <taxon>Aculeata</taxon>
        <taxon>Vespoidea</taxon>
        <taxon>Vespidae</taxon>
        <taxon>Vespinae</taxon>
        <taxon>Vespula</taxon>
    </lineage>
</organism>
<evidence type="ECO:0000256" key="1">
    <source>
        <dbReference type="SAM" id="MobiDB-lite"/>
    </source>
</evidence>
<feature type="region of interest" description="Disordered" evidence="1">
    <location>
        <begin position="1"/>
        <end position="83"/>
    </location>
</feature>
<evidence type="ECO:0000313" key="3">
    <source>
        <dbReference type="Proteomes" id="UP001607302"/>
    </source>
</evidence>
<feature type="compositionally biased region" description="Low complexity" evidence="1">
    <location>
        <begin position="31"/>
        <end position="53"/>
    </location>
</feature>
<name>A0ABD2A7Z8_VESSQ</name>
<keyword evidence="3" id="KW-1185">Reference proteome</keyword>
<sequence length="106" mass="11273">MRKLKESSGRYSSNCRIDLSKWHQSTGASEAAGRASKQASKQASSKQAGRQAGRQASKQASKQAGRPAGNHPTSHTPDTIKPVAATFMGPTLCTNVHARLHESTTN</sequence>
<dbReference type="EMBL" id="JAUDFV010000154">
    <property type="protein sequence ID" value="KAL2716497.1"/>
    <property type="molecule type" value="Genomic_DNA"/>
</dbReference>
<comment type="caution">
    <text evidence="2">The sequence shown here is derived from an EMBL/GenBank/DDBJ whole genome shotgun (WGS) entry which is preliminary data.</text>
</comment>
<protein>
    <submittedName>
        <fullName evidence="2">Uncharacterized protein</fullName>
    </submittedName>
</protein>
<dbReference type="Proteomes" id="UP001607302">
    <property type="component" value="Unassembled WGS sequence"/>
</dbReference>
<gene>
    <name evidence="2" type="ORF">V1478_014173</name>
</gene>
<evidence type="ECO:0000313" key="2">
    <source>
        <dbReference type="EMBL" id="KAL2716497.1"/>
    </source>
</evidence>
<reference evidence="2 3" key="1">
    <citation type="journal article" date="2024" name="Ann. Entomol. Soc. Am.">
        <title>Genomic analyses of the southern and eastern yellowjacket wasps (Hymenoptera: Vespidae) reveal evolutionary signatures of social life.</title>
        <authorList>
            <person name="Catto M.A."/>
            <person name="Caine P.B."/>
            <person name="Orr S.E."/>
            <person name="Hunt B.G."/>
            <person name="Goodisman M.A.D."/>
        </authorList>
    </citation>
    <scope>NUCLEOTIDE SEQUENCE [LARGE SCALE GENOMIC DNA]</scope>
    <source>
        <strain evidence="2">233</strain>
        <tissue evidence="2">Head and thorax</tissue>
    </source>
</reference>